<keyword evidence="4 5" id="KW-0143">Chaperone</keyword>
<dbReference type="InterPro" id="IPR036976">
    <property type="entry name" value="RimM_N_sf"/>
</dbReference>
<dbReference type="SUPFAM" id="SSF50346">
    <property type="entry name" value="PRC-barrel domain"/>
    <property type="match status" value="1"/>
</dbReference>
<reference evidence="9 10" key="1">
    <citation type="journal article" date="2014" name="Int. J. Syst. Evol. Microbiol.">
        <title>Arthrobacter pityocampae sp. nov., isolated from Thaumetopoea pityocampa (Lep., Thaumetopoeidae).</title>
        <authorList>
            <person name="Ince I.A."/>
            <person name="Demirbag Z."/>
            <person name="Kati H."/>
        </authorList>
    </citation>
    <scope>NUCLEOTIDE SEQUENCE [LARGE SCALE GENOMIC DNA]</scope>
    <source>
        <strain evidence="9 10">Tp2</strain>
    </source>
</reference>
<evidence type="ECO:0000256" key="2">
    <source>
        <dbReference type="ARBA" id="ARBA00022517"/>
    </source>
</evidence>
<dbReference type="GO" id="GO:0005737">
    <property type="term" value="C:cytoplasm"/>
    <property type="evidence" value="ECO:0007669"/>
    <property type="project" value="UniProtKB-SubCell"/>
</dbReference>
<dbReference type="Pfam" id="PF01782">
    <property type="entry name" value="RimM"/>
    <property type="match status" value="1"/>
</dbReference>
<dbReference type="PANTHER" id="PTHR33692">
    <property type="entry name" value="RIBOSOME MATURATION FACTOR RIMM"/>
    <property type="match status" value="1"/>
</dbReference>
<evidence type="ECO:0000313" key="9">
    <source>
        <dbReference type="EMBL" id="PPB50530.1"/>
    </source>
</evidence>
<dbReference type="AlphaFoldDB" id="A0A2S5J1B6"/>
<dbReference type="InterPro" id="IPR011033">
    <property type="entry name" value="PRC_barrel-like_sf"/>
</dbReference>
<evidence type="ECO:0000259" key="8">
    <source>
        <dbReference type="Pfam" id="PF24986"/>
    </source>
</evidence>
<accession>A0A2S5J1B6</accession>
<dbReference type="InterPro" id="IPR011961">
    <property type="entry name" value="RimM"/>
</dbReference>
<organism evidence="9 10">
    <name type="scientific">Arthrobacter pityocampae</name>
    <dbReference type="NCBI Taxonomy" id="547334"/>
    <lineage>
        <taxon>Bacteria</taxon>
        <taxon>Bacillati</taxon>
        <taxon>Actinomycetota</taxon>
        <taxon>Actinomycetes</taxon>
        <taxon>Micrococcales</taxon>
        <taxon>Micrococcaceae</taxon>
        <taxon>Arthrobacter</taxon>
    </lineage>
</organism>
<keyword evidence="2 5" id="KW-0690">Ribosome biogenesis</keyword>
<evidence type="ECO:0000256" key="1">
    <source>
        <dbReference type="ARBA" id="ARBA00022490"/>
    </source>
</evidence>
<dbReference type="GO" id="GO:0042274">
    <property type="term" value="P:ribosomal small subunit biogenesis"/>
    <property type="evidence" value="ECO:0007669"/>
    <property type="project" value="UniProtKB-UniRule"/>
</dbReference>
<dbReference type="HAMAP" id="MF_00014">
    <property type="entry name" value="Ribosome_mat_RimM"/>
    <property type="match status" value="1"/>
</dbReference>
<evidence type="ECO:0000259" key="7">
    <source>
        <dbReference type="Pfam" id="PF01782"/>
    </source>
</evidence>
<dbReference type="Pfam" id="PF24986">
    <property type="entry name" value="PRC_RimM"/>
    <property type="match status" value="1"/>
</dbReference>
<evidence type="ECO:0000256" key="6">
    <source>
        <dbReference type="SAM" id="MobiDB-lite"/>
    </source>
</evidence>
<keyword evidence="3 5" id="KW-0698">rRNA processing</keyword>
<feature type="compositionally biased region" description="Low complexity" evidence="6">
    <location>
        <begin position="185"/>
        <end position="211"/>
    </location>
</feature>
<feature type="domain" description="Ribosome maturation factor RimM PRC barrel" evidence="8">
    <location>
        <begin position="98"/>
        <end position="164"/>
    </location>
</feature>
<dbReference type="Gene3D" id="2.30.30.240">
    <property type="entry name" value="PRC-barrel domain"/>
    <property type="match status" value="1"/>
</dbReference>
<evidence type="ECO:0000256" key="4">
    <source>
        <dbReference type="ARBA" id="ARBA00023186"/>
    </source>
</evidence>
<evidence type="ECO:0000256" key="3">
    <source>
        <dbReference type="ARBA" id="ARBA00022552"/>
    </source>
</evidence>
<dbReference type="GO" id="GO:0005840">
    <property type="term" value="C:ribosome"/>
    <property type="evidence" value="ECO:0007669"/>
    <property type="project" value="InterPro"/>
</dbReference>
<dbReference type="GO" id="GO:0006364">
    <property type="term" value="P:rRNA processing"/>
    <property type="evidence" value="ECO:0007669"/>
    <property type="project" value="UniProtKB-UniRule"/>
</dbReference>
<dbReference type="RefSeq" id="WP_104119804.1">
    <property type="nucleotide sequence ID" value="NZ_PRKW01000001.1"/>
</dbReference>
<dbReference type="NCBIfam" id="TIGR02273">
    <property type="entry name" value="16S_RimM"/>
    <property type="match status" value="1"/>
</dbReference>
<dbReference type="Proteomes" id="UP000239297">
    <property type="component" value="Unassembled WGS sequence"/>
</dbReference>
<dbReference type="EMBL" id="PRKW01000001">
    <property type="protein sequence ID" value="PPB50530.1"/>
    <property type="molecule type" value="Genomic_DNA"/>
</dbReference>
<dbReference type="Gene3D" id="2.40.30.60">
    <property type="entry name" value="RimM"/>
    <property type="match status" value="1"/>
</dbReference>
<dbReference type="OrthoDB" id="5381335at2"/>
<comment type="subunit">
    <text evidence="5">Binds ribosomal protein uS19.</text>
</comment>
<dbReference type="SUPFAM" id="SSF50447">
    <property type="entry name" value="Translation proteins"/>
    <property type="match status" value="1"/>
</dbReference>
<protein>
    <recommendedName>
        <fullName evidence="5">Ribosome maturation factor RimM</fullName>
    </recommendedName>
</protein>
<comment type="subcellular location">
    <subcellularLocation>
        <location evidence="5">Cytoplasm</location>
    </subcellularLocation>
</comment>
<dbReference type="InterPro" id="IPR009000">
    <property type="entry name" value="Transl_B-barrel_sf"/>
</dbReference>
<gene>
    <name evidence="5" type="primary">rimM</name>
    <name evidence="9" type="ORF">C4K88_01135</name>
</gene>
<name>A0A2S5J1B6_9MICC</name>
<comment type="domain">
    <text evidence="5">The PRC barrel domain binds ribosomal protein uS19.</text>
</comment>
<proteinExistence type="inferred from homology"/>
<comment type="function">
    <text evidence="5">An accessory protein needed during the final step in the assembly of 30S ribosomal subunit, possibly for assembly of the head region. Essential for efficient processing of 16S rRNA. May be needed both before and after RbfA during the maturation of 16S rRNA. It has affinity for free ribosomal 30S subunits but not for 70S ribosomes.</text>
</comment>
<keyword evidence="10" id="KW-1185">Reference proteome</keyword>
<dbReference type="PANTHER" id="PTHR33692:SF1">
    <property type="entry name" value="RIBOSOME MATURATION FACTOR RIMM"/>
    <property type="match status" value="1"/>
</dbReference>
<feature type="domain" description="RimM N-terminal" evidence="7">
    <location>
        <begin position="5"/>
        <end position="83"/>
    </location>
</feature>
<evidence type="ECO:0000256" key="5">
    <source>
        <dbReference type="HAMAP-Rule" id="MF_00014"/>
    </source>
</evidence>
<sequence>MDVLVARIGKPHGIRGEVTVQLFTDAPEDRFEPGETFRVEGAAVTELTVVKARWNKDILIVGFEQVADRNQAETLRGAQLFIDTTGAPDDDDDAWYEHELVGLDARVDGASVGKVTALRTMAVQDLLVVELADGHEAFVPFVSSIVPEVDPAAGFVTIVPPAGLLDLNTPGSNQAPDDGDDIARDAAAGDAPTDTPADASAESPAESPADSGPGGTRD</sequence>
<dbReference type="GO" id="GO:0043022">
    <property type="term" value="F:ribosome binding"/>
    <property type="evidence" value="ECO:0007669"/>
    <property type="project" value="InterPro"/>
</dbReference>
<keyword evidence="1 5" id="KW-0963">Cytoplasm</keyword>
<comment type="similarity">
    <text evidence="5">Belongs to the RimM family.</text>
</comment>
<dbReference type="InterPro" id="IPR056792">
    <property type="entry name" value="PRC_RimM"/>
</dbReference>
<comment type="caution">
    <text evidence="9">The sequence shown here is derived from an EMBL/GenBank/DDBJ whole genome shotgun (WGS) entry which is preliminary data.</text>
</comment>
<evidence type="ECO:0000313" key="10">
    <source>
        <dbReference type="Proteomes" id="UP000239297"/>
    </source>
</evidence>
<dbReference type="InterPro" id="IPR002676">
    <property type="entry name" value="RimM_N"/>
</dbReference>
<feature type="region of interest" description="Disordered" evidence="6">
    <location>
        <begin position="167"/>
        <end position="218"/>
    </location>
</feature>